<reference evidence="2 3" key="1">
    <citation type="journal article" date="2018" name="Front. Microbiol.">
        <title>Genome-Wide Analysis of Corynespora cassiicola Leaf Fall Disease Putative Effectors.</title>
        <authorList>
            <person name="Lopez D."/>
            <person name="Ribeiro S."/>
            <person name="Label P."/>
            <person name="Fumanal B."/>
            <person name="Venisse J.S."/>
            <person name="Kohler A."/>
            <person name="de Oliveira R.R."/>
            <person name="Labutti K."/>
            <person name="Lipzen A."/>
            <person name="Lail K."/>
            <person name="Bauer D."/>
            <person name="Ohm R.A."/>
            <person name="Barry K.W."/>
            <person name="Spatafora J."/>
            <person name="Grigoriev I.V."/>
            <person name="Martin F.M."/>
            <person name="Pujade-Renaud V."/>
        </authorList>
    </citation>
    <scope>NUCLEOTIDE SEQUENCE [LARGE SCALE GENOMIC DNA]</scope>
    <source>
        <strain evidence="2 3">Philippines</strain>
    </source>
</reference>
<organism evidence="2 3">
    <name type="scientific">Corynespora cassiicola Philippines</name>
    <dbReference type="NCBI Taxonomy" id="1448308"/>
    <lineage>
        <taxon>Eukaryota</taxon>
        <taxon>Fungi</taxon>
        <taxon>Dikarya</taxon>
        <taxon>Ascomycota</taxon>
        <taxon>Pezizomycotina</taxon>
        <taxon>Dothideomycetes</taxon>
        <taxon>Pleosporomycetidae</taxon>
        <taxon>Pleosporales</taxon>
        <taxon>Corynesporascaceae</taxon>
        <taxon>Corynespora</taxon>
    </lineage>
</organism>
<name>A0A2T2NYM5_CORCC</name>
<feature type="compositionally biased region" description="Basic residues" evidence="1">
    <location>
        <begin position="1"/>
        <end position="13"/>
    </location>
</feature>
<keyword evidence="3" id="KW-1185">Reference proteome</keyword>
<accession>A0A2T2NYM5</accession>
<evidence type="ECO:0000313" key="3">
    <source>
        <dbReference type="Proteomes" id="UP000240883"/>
    </source>
</evidence>
<protein>
    <submittedName>
        <fullName evidence="2">Uncharacterized protein</fullName>
    </submittedName>
</protein>
<evidence type="ECO:0000256" key="1">
    <source>
        <dbReference type="SAM" id="MobiDB-lite"/>
    </source>
</evidence>
<dbReference type="EMBL" id="KZ678132">
    <property type="protein sequence ID" value="PSN70513.1"/>
    <property type="molecule type" value="Genomic_DNA"/>
</dbReference>
<evidence type="ECO:0000313" key="2">
    <source>
        <dbReference type="EMBL" id="PSN70513.1"/>
    </source>
</evidence>
<dbReference type="AlphaFoldDB" id="A0A2T2NYM5"/>
<gene>
    <name evidence="2" type="ORF">BS50DRAFT_315719</name>
</gene>
<proteinExistence type="predicted"/>
<sequence>MGAHRAVHGKLAHRKADTRHMSRLGSPTGTRRTTRLVGACGGGDWGAGVGMEASDRIRSGRHGADMARAGTSPQPWSPSWMHARYASRRVPLHVKRGIPCLLTAGFPDLRWIAGEQVNKFAFASAAHVSPHSGAYHRSLQSSGEGTEVDSL</sequence>
<dbReference type="Proteomes" id="UP000240883">
    <property type="component" value="Unassembled WGS sequence"/>
</dbReference>
<feature type="region of interest" description="Disordered" evidence="1">
    <location>
        <begin position="1"/>
        <end position="34"/>
    </location>
</feature>